<dbReference type="AlphaFoldDB" id="A0A1H0KDL5"/>
<organism evidence="1 2">
    <name type="scientific">Prevotella communis</name>
    <dbReference type="NCBI Taxonomy" id="2913614"/>
    <lineage>
        <taxon>Bacteria</taxon>
        <taxon>Pseudomonadati</taxon>
        <taxon>Bacteroidota</taxon>
        <taxon>Bacteroidia</taxon>
        <taxon>Bacteroidales</taxon>
        <taxon>Prevotellaceae</taxon>
        <taxon>Prevotella</taxon>
    </lineage>
</organism>
<sequence length="30" mass="3782">MQRYEINKNYYLRIKNNFVSLPQITDNYEN</sequence>
<gene>
    <name evidence="1" type="ORF">SAMN04487900_12510</name>
</gene>
<name>A0A1H0KDL5_9BACT</name>
<evidence type="ECO:0000313" key="1">
    <source>
        <dbReference type="EMBL" id="SDO53999.1"/>
    </source>
</evidence>
<dbReference type="EMBL" id="FNIW01000025">
    <property type="protein sequence ID" value="SDO53999.1"/>
    <property type="molecule type" value="Genomic_DNA"/>
</dbReference>
<protein>
    <submittedName>
        <fullName evidence="1">Uncharacterized protein</fullName>
    </submittedName>
</protein>
<evidence type="ECO:0000313" key="2">
    <source>
        <dbReference type="Proteomes" id="UP000199134"/>
    </source>
</evidence>
<reference evidence="2" key="1">
    <citation type="submission" date="2016-10" db="EMBL/GenBank/DDBJ databases">
        <authorList>
            <person name="de Groot N.N."/>
        </authorList>
    </citation>
    <scope>NUCLEOTIDE SEQUENCE [LARGE SCALE GENOMIC DNA]</scope>
    <source>
        <strain evidence="2">BP1-145</strain>
    </source>
</reference>
<proteinExistence type="predicted"/>
<comment type="caution">
    <text evidence="1">The sequence shown here is derived from an EMBL/GenBank/DDBJ whole genome shotgun (WGS) entry which is preliminary data.</text>
</comment>
<dbReference type="Proteomes" id="UP000199134">
    <property type="component" value="Unassembled WGS sequence"/>
</dbReference>
<accession>A0A1H0KDL5</accession>